<comment type="caution">
    <text evidence="5">The sequence shown here is derived from an EMBL/GenBank/DDBJ whole genome shotgun (WGS) entry which is preliminary data.</text>
</comment>
<dbReference type="AlphaFoldDB" id="A0AAV8G0E9"/>
<evidence type="ECO:0000313" key="6">
    <source>
        <dbReference type="Proteomes" id="UP001140206"/>
    </source>
</evidence>
<evidence type="ECO:0000313" key="5">
    <source>
        <dbReference type="EMBL" id="KAJ4797740.1"/>
    </source>
</evidence>
<organism evidence="5 6">
    <name type="scientific">Rhynchospora pubera</name>
    <dbReference type="NCBI Taxonomy" id="906938"/>
    <lineage>
        <taxon>Eukaryota</taxon>
        <taxon>Viridiplantae</taxon>
        <taxon>Streptophyta</taxon>
        <taxon>Embryophyta</taxon>
        <taxon>Tracheophyta</taxon>
        <taxon>Spermatophyta</taxon>
        <taxon>Magnoliopsida</taxon>
        <taxon>Liliopsida</taxon>
        <taxon>Poales</taxon>
        <taxon>Cyperaceae</taxon>
        <taxon>Cyperoideae</taxon>
        <taxon>Rhynchosporeae</taxon>
        <taxon>Rhynchospora</taxon>
    </lineage>
</organism>
<dbReference type="Gene3D" id="3.30.420.150">
    <property type="entry name" value="Exopolyphosphatase. Domain 2"/>
    <property type="match status" value="1"/>
</dbReference>
<keyword evidence="4" id="KW-0812">Transmembrane</keyword>
<evidence type="ECO:0000256" key="4">
    <source>
        <dbReference type="SAM" id="Phobius"/>
    </source>
</evidence>
<sequence length="482" mass="54005">MDIYRFCKVVTIVSVILLFVSVALLFLFELPSDIATAKTKNVPEESTNWKNMSEERTNWEDKYAVVFDMASSANRLHVYRFGENLKVLHMGEAIELFVQQKPGLSALAGHPKKAAKSLIPLLEKAKTVIPPKLWKKTPVIVGATAGLETVGINAAEKILQVVRHMLEKRSSLLSHSEWTSLVNRTQEGAFQWVTINYLFGKLGQTHADTVGVLDLGDSSVVMAYAISEGDATKAPKVSEREESSVQNLLINATSYDIYVHSYLHYGLLAARAEILKVGNNCMLSGYKGTYRYGNKKYNASATSSGTNYTKCKTDVVKGLNFSKPACTRTKCTNWHKNLFLTSLFFDKAYETGFVDPKTGGVAKVKASDFEDAAKHACSLNMKYAEKEYPSLSYDSLSFLCMDLVYQFILLRDGYGKFIHHCIYKQKGSIYYLELTLDFLFLCRCGSLSRDEFGEKGAIQRFLCRGSLASWKSNSRLVAFKMR</sequence>
<evidence type="ECO:0000256" key="1">
    <source>
        <dbReference type="ARBA" id="ARBA00009283"/>
    </source>
</evidence>
<dbReference type="Proteomes" id="UP001140206">
    <property type="component" value="Chromosome 2"/>
</dbReference>
<reference evidence="5" key="1">
    <citation type="submission" date="2022-08" db="EMBL/GenBank/DDBJ databases">
        <authorList>
            <person name="Marques A."/>
        </authorList>
    </citation>
    <scope>NUCLEOTIDE SEQUENCE</scope>
    <source>
        <strain evidence="5">RhyPub2mFocal</strain>
        <tissue evidence="5">Leaves</tissue>
    </source>
</reference>
<name>A0AAV8G0E9_9POAL</name>
<dbReference type="GO" id="GO:0009134">
    <property type="term" value="P:nucleoside diphosphate catabolic process"/>
    <property type="evidence" value="ECO:0007669"/>
    <property type="project" value="TreeGrafter"/>
</dbReference>
<evidence type="ECO:0000256" key="2">
    <source>
        <dbReference type="ARBA" id="ARBA00022801"/>
    </source>
</evidence>
<feature type="active site" description="Proton acceptor" evidence="3">
    <location>
        <position position="187"/>
    </location>
</feature>
<keyword evidence="2" id="KW-0378">Hydrolase</keyword>
<accession>A0AAV8G0E9</accession>
<dbReference type="InterPro" id="IPR000407">
    <property type="entry name" value="GDA1_CD39_NTPase"/>
</dbReference>
<keyword evidence="4" id="KW-0472">Membrane</keyword>
<comment type="similarity">
    <text evidence="1">Belongs to the GDA1/CD39 NTPase family.</text>
</comment>
<gene>
    <name evidence="5" type="ORF">LUZ62_048986</name>
</gene>
<dbReference type="GO" id="GO:0017110">
    <property type="term" value="F:nucleoside diphosphate phosphatase activity"/>
    <property type="evidence" value="ECO:0007669"/>
    <property type="project" value="TreeGrafter"/>
</dbReference>
<evidence type="ECO:0000256" key="3">
    <source>
        <dbReference type="PIRSR" id="PIRSR600407-1"/>
    </source>
</evidence>
<keyword evidence="6" id="KW-1185">Reference proteome</keyword>
<keyword evidence="4" id="KW-1133">Transmembrane helix</keyword>
<dbReference type="EMBL" id="JAMFTS010000002">
    <property type="protein sequence ID" value="KAJ4797740.1"/>
    <property type="molecule type" value="Genomic_DNA"/>
</dbReference>
<protein>
    <submittedName>
        <fullName evidence="5">Ectonucleoside triphosphate diphosphohydrolase 5</fullName>
    </submittedName>
</protein>
<dbReference type="Gene3D" id="3.30.420.40">
    <property type="match status" value="1"/>
</dbReference>
<dbReference type="GO" id="GO:0016020">
    <property type="term" value="C:membrane"/>
    <property type="evidence" value="ECO:0007669"/>
    <property type="project" value="TreeGrafter"/>
</dbReference>
<dbReference type="Pfam" id="PF01150">
    <property type="entry name" value="GDA1_CD39"/>
    <property type="match status" value="1"/>
</dbReference>
<proteinExistence type="inferred from homology"/>
<dbReference type="PANTHER" id="PTHR11782:SF83">
    <property type="entry name" value="GUANOSINE-DIPHOSPHATASE"/>
    <property type="match status" value="1"/>
</dbReference>
<dbReference type="PANTHER" id="PTHR11782">
    <property type="entry name" value="ADENOSINE/GUANOSINE DIPHOSPHATASE"/>
    <property type="match status" value="1"/>
</dbReference>
<feature type="transmembrane region" description="Helical" evidence="4">
    <location>
        <begin position="9"/>
        <end position="28"/>
    </location>
</feature>